<dbReference type="Gene3D" id="3.10.420.10">
    <property type="entry name" value="SecB-like"/>
    <property type="match status" value="1"/>
</dbReference>
<evidence type="ECO:0000256" key="4">
    <source>
        <dbReference type="ARBA" id="ARBA00023010"/>
    </source>
</evidence>
<dbReference type="STRING" id="631454.N177_1386"/>
<dbReference type="HAMAP" id="MF_00821">
    <property type="entry name" value="SecB"/>
    <property type="match status" value="1"/>
</dbReference>
<dbReference type="GO" id="GO:0005737">
    <property type="term" value="C:cytoplasm"/>
    <property type="evidence" value="ECO:0007669"/>
    <property type="project" value="UniProtKB-SubCell"/>
</dbReference>
<keyword evidence="4 6" id="KW-0811">Translocation</keyword>
<dbReference type="PATRIC" id="fig|631454.5.peg.1371"/>
<dbReference type="PRINTS" id="PR01594">
    <property type="entry name" value="SECBCHAPRONE"/>
</dbReference>
<keyword evidence="2 6" id="KW-0813">Transport</keyword>
<dbReference type="OrthoDB" id="9795145at2"/>
<evidence type="ECO:0000313" key="8">
    <source>
        <dbReference type="EMBL" id="ESR26051.1"/>
    </source>
</evidence>
<dbReference type="AlphaFoldDB" id="V4RIY8"/>
<evidence type="ECO:0000256" key="2">
    <source>
        <dbReference type="ARBA" id="ARBA00022448"/>
    </source>
</evidence>
<dbReference type="GO" id="GO:0015031">
    <property type="term" value="P:protein transport"/>
    <property type="evidence" value="ECO:0007669"/>
    <property type="project" value="UniProtKB-UniRule"/>
</dbReference>
<evidence type="ECO:0000256" key="5">
    <source>
        <dbReference type="ARBA" id="ARBA00023186"/>
    </source>
</evidence>
<feature type="compositionally biased region" description="Low complexity" evidence="7">
    <location>
        <begin position="9"/>
        <end position="25"/>
    </location>
</feature>
<comment type="function">
    <text evidence="6">One of the proteins required for the normal export of preproteins out of the cell cytoplasm. It is a molecular chaperone that binds to a subset of precursor proteins, maintaining them in a translocation-competent state. It also specifically binds to its receptor SecA.</text>
</comment>
<gene>
    <name evidence="6" type="primary">secB</name>
    <name evidence="8" type="ORF">N177_1386</name>
</gene>
<evidence type="ECO:0000256" key="7">
    <source>
        <dbReference type="SAM" id="MobiDB-lite"/>
    </source>
</evidence>
<reference evidence="8 9" key="1">
    <citation type="journal article" date="2014" name="Genome Announc.">
        <title>Draft Genome Sequence of Lutibaculum baratangense Strain AMV1T, Isolated from a Mud Volcano in Andamans, India.</title>
        <authorList>
            <person name="Singh A."/>
            <person name="Sreenivas A."/>
            <person name="Sathyanarayana Reddy G."/>
            <person name="Pinnaka A.K."/>
            <person name="Shivaji S."/>
        </authorList>
    </citation>
    <scope>NUCLEOTIDE SEQUENCE [LARGE SCALE GENOMIC DNA]</scope>
    <source>
        <strain evidence="8 9">AMV1</strain>
    </source>
</reference>
<dbReference type="SUPFAM" id="SSF54611">
    <property type="entry name" value="SecB-like"/>
    <property type="match status" value="1"/>
</dbReference>
<dbReference type="NCBIfam" id="TIGR00809">
    <property type="entry name" value="secB"/>
    <property type="match status" value="1"/>
</dbReference>
<dbReference type="eggNOG" id="COG1952">
    <property type="taxonomic scope" value="Bacteria"/>
</dbReference>
<name>V4RIY8_9HYPH</name>
<comment type="subunit">
    <text evidence="6">Homotetramer, a dimer of dimers. One homotetramer interacts with 1 SecA dimer.</text>
</comment>
<keyword evidence="3 6" id="KW-0653">Protein transport</keyword>
<dbReference type="EMBL" id="AWXZ01000017">
    <property type="protein sequence ID" value="ESR26051.1"/>
    <property type="molecule type" value="Genomic_DNA"/>
</dbReference>
<dbReference type="RefSeq" id="WP_023431531.1">
    <property type="nucleotide sequence ID" value="NZ_AWXZ01000017.1"/>
</dbReference>
<evidence type="ECO:0000313" key="9">
    <source>
        <dbReference type="Proteomes" id="UP000017819"/>
    </source>
</evidence>
<dbReference type="GO" id="GO:0051082">
    <property type="term" value="F:unfolded protein binding"/>
    <property type="evidence" value="ECO:0007669"/>
    <property type="project" value="InterPro"/>
</dbReference>
<organism evidence="8 9">
    <name type="scientific">Lutibaculum baratangense AMV1</name>
    <dbReference type="NCBI Taxonomy" id="631454"/>
    <lineage>
        <taxon>Bacteria</taxon>
        <taxon>Pseudomonadati</taxon>
        <taxon>Pseudomonadota</taxon>
        <taxon>Alphaproteobacteria</taxon>
        <taxon>Hyphomicrobiales</taxon>
        <taxon>Tepidamorphaceae</taxon>
        <taxon>Lutibaculum</taxon>
    </lineage>
</organism>
<dbReference type="GO" id="GO:0006457">
    <property type="term" value="P:protein folding"/>
    <property type="evidence" value="ECO:0007669"/>
    <property type="project" value="UniProtKB-UniRule"/>
</dbReference>
<keyword evidence="6" id="KW-0963">Cytoplasm</keyword>
<dbReference type="InterPro" id="IPR003708">
    <property type="entry name" value="SecB"/>
</dbReference>
<comment type="similarity">
    <text evidence="1 6">Belongs to the SecB family.</text>
</comment>
<dbReference type="PANTHER" id="PTHR36918:SF1">
    <property type="entry name" value="PROTEIN-EXPORT PROTEIN SECB"/>
    <property type="match status" value="1"/>
</dbReference>
<dbReference type="InterPro" id="IPR035958">
    <property type="entry name" value="SecB-like_sf"/>
</dbReference>
<comment type="subcellular location">
    <subcellularLocation>
        <location evidence="6">Cytoplasm</location>
    </subcellularLocation>
</comment>
<keyword evidence="9" id="KW-1185">Reference proteome</keyword>
<proteinExistence type="inferred from homology"/>
<keyword evidence="5 6" id="KW-0143">Chaperone</keyword>
<accession>V4RIY8</accession>
<evidence type="ECO:0000256" key="1">
    <source>
        <dbReference type="ARBA" id="ARBA00009990"/>
    </source>
</evidence>
<dbReference type="GO" id="GO:0051262">
    <property type="term" value="P:protein tetramerization"/>
    <property type="evidence" value="ECO:0007669"/>
    <property type="project" value="InterPro"/>
</dbReference>
<sequence length="176" mass="19030">MADQGTNGEGTAAAAPQEGQQQAAPSINVVGQYIKDLSFENPRAPNSFQRSEKTPPLNVTVNVGAKPINETDVEVELKIDAKAGEGEEVMFAVELLYGGIFRVRNVPQQQLHPFILIECPRLLFPYARQIISETVAAGGFPPLMLDPIDFVSLYRQRQQQAQAAQAAQGGQTPGQA</sequence>
<dbReference type="NCBIfam" id="NF004392">
    <property type="entry name" value="PRK05751.1-3"/>
    <property type="match status" value="1"/>
</dbReference>
<comment type="caution">
    <text evidence="8">The sequence shown here is derived from an EMBL/GenBank/DDBJ whole genome shotgun (WGS) entry which is preliminary data.</text>
</comment>
<feature type="region of interest" description="Disordered" evidence="7">
    <location>
        <begin position="1"/>
        <end position="25"/>
    </location>
</feature>
<evidence type="ECO:0000256" key="6">
    <source>
        <dbReference type="HAMAP-Rule" id="MF_00821"/>
    </source>
</evidence>
<protein>
    <recommendedName>
        <fullName evidence="6">Protein-export protein SecB</fullName>
    </recommendedName>
</protein>
<dbReference type="Pfam" id="PF02556">
    <property type="entry name" value="SecB"/>
    <property type="match status" value="1"/>
</dbReference>
<dbReference type="Proteomes" id="UP000017819">
    <property type="component" value="Unassembled WGS sequence"/>
</dbReference>
<dbReference type="PANTHER" id="PTHR36918">
    <property type="match status" value="1"/>
</dbReference>
<evidence type="ECO:0000256" key="3">
    <source>
        <dbReference type="ARBA" id="ARBA00022927"/>
    </source>
</evidence>